<feature type="binding site" evidence="12">
    <location>
        <position position="127"/>
    </location>
    <ligand>
        <name>L-histidine</name>
        <dbReference type="ChEBI" id="CHEBI:57595"/>
    </ligand>
</feature>
<dbReference type="Proteomes" id="UP000242415">
    <property type="component" value="Unassembled WGS sequence"/>
</dbReference>
<dbReference type="EMBL" id="FNPH01000010">
    <property type="protein sequence ID" value="SDZ32938.1"/>
    <property type="molecule type" value="Genomic_DNA"/>
</dbReference>
<evidence type="ECO:0000259" key="13">
    <source>
        <dbReference type="PROSITE" id="PS50862"/>
    </source>
</evidence>
<dbReference type="InterPro" id="IPR004154">
    <property type="entry name" value="Anticodon-bd"/>
</dbReference>
<evidence type="ECO:0000256" key="7">
    <source>
        <dbReference type="ARBA" id="ARBA00022840"/>
    </source>
</evidence>
<dbReference type="InterPro" id="IPR045864">
    <property type="entry name" value="aa-tRNA-synth_II/BPL/LPL"/>
</dbReference>
<dbReference type="SUPFAM" id="SSF55681">
    <property type="entry name" value="Class II aaRS and biotin synthetases"/>
    <property type="match status" value="1"/>
</dbReference>
<dbReference type="AlphaFoldDB" id="A0A1H3S5S1"/>
<dbReference type="InterPro" id="IPR041715">
    <property type="entry name" value="HisRS-like_core"/>
</dbReference>
<dbReference type="PANTHER" id="PTHR11476">
    <property type="entry name" value="HISTIDYL-TRNA SYNTHETASE"/>
    <property type="match status" value="1"/>
</dbReference>
<sequence length="440" mass="48254">MSKPTPISGFPEWLPPQRMIEQYVVERIRSTFELYGFAPLETRAVEPLDQLLRKGETSKEIYVLRRLQEEGPGGDDALGLHFDLTVPFARFVLENAGKLKFPFRRYQIQKVWRGERPQEGRYREFLQADIDIVDRDTLPAHYEAELPLIIGDALGGLPIPPIRIQVNNRKVCEGFYRGLGLTDPEAALRAIDKLDKIGPDKVAALLAETAGASDAQAKACLALAEIRTDDASFADAVRTLGVSDPLLDEGLAELVEVVETAAEHAPGLCVADLRIARGLDYYTGTVYETQMQGYERFGSICSGGRYDNLATAGTDRFPGVGISIGVTRLLGLLFGAGELSVSRSVPTCVLIALPAEERRRDAGRIAEALRRRGIPTEVSPSAAKYGKQIRYAERRGIPYVWFPGGDGTPDSVKDIRSGDQVDATADAWTPAAEDLRPVVN</sequence>
<feature type="binding site" evidence="12">
    <location>
        <position position="277"/>
    </location>
    <ligand>
        <name>L-histidine</name>
        <dbReference type="ChEBI" id="CHEBI:57595"/>
    </ligand>
</feature>
<dbReference type="CDD" id="cd00773">
    <property type="entry name" value="HisRS-like_core"/>
    <property type="match status" value="1"/>
</dbReference>
<evidence type="ECO:0000256" key="3">
    <source>
        <dbReference type="ARBA" id="ARBA00012815"/>
    </source>
</evidence>
<dbReference type="EC" id="6.1.1.21" evidence="3 11"/>
<dbReference type="GO" id="GO:0005737">
    <property type="term" value="C:cytoplasm"/>
    <property type="evidence" value="ECO:0007669"/>
    <property type="project" value="UniProtKB-UniRule"/>
</dbReference>
<feature type="binding site" evidence="12">
    <location>
        <begin position="281"/>
        <end position="282"/>
    </location>
    <ligand>
        <name>L-histidine</name>
        <dbReference type="ChEBI" id="CHEBI:57595"/>
    </ligand>
</feature>
<comment type="subunit">
    <text evidence="2">Homodimer.</text>
</comment>
<keyword evidence="9 14" id="KW-0436">Ligase</keyword>
<comment type="catalytic activity">
    <reaction evidence="10">
        <text>tRNA(His) + L-histidine + ATP = L-histidyl-tRNA(His) + AMP + diphosphate + H(+)</text>
        <dbReference type="Rhea" id="RHEA:17313"/>
        <dbReference type="Rhea" id="RHEA-COMP:9665"/>
        <dbReference type="Rhea" id="RHEA-COMP:9689"/>
        <dbReference type="ChEBI" id="CHEBI:15378"/>
        <dbReference type="ChEBI" id="CHEBI:30616"/>
        <dbReference type="ChEBI" id="CHEBI:33019"/>
        <dbReference type="ChEBI" id="CHEBI:57595"/>
        <dbReference type="ChEBI" id="CHEBI:78442"/>
        <dbReference type="ChEBI" id="CHEBI:78527"/>
        <dbReference type="ChEBI" id="CHEBI:456215"/>
        <dbReference type="EC" id="6.1.1.21"/>
    </reaction>
</comment>
<dbReference type="Pfam" id="PF03129">
    <property type="entry name" value="HGTP_anticodon"/>
    <property type="match status" value="1"/>
</dbReference>
<evidence type="ECO:0000256" key="5">
    <source>
        <dbReference type="ARBA" id="ARBA00022490"/>
    </source>
</evidence>
<dbReference type="InterPro" id="IPR015807">
    <property type="entry name" value="His-tRNA-ligase"/>
</dbReference>
<dbReference type="InterPro" id="IPR004516">
    <property type="entry name" value="HisRS/HisZ"/>
</dbReference>
<keyword evidence="6" id="KW-0547">Nucleotide-binding</keyword>
<feature type="domain" description="Aminoacyl-transfer RNA synthetases class-II family profile" evidence="13">
    <location>
        <begin position="102"/>
        <end position="346"/>
    </location>
</feature>
<proteinExistence type="inferred from homology"/>
<dbReference type="STRING" id="405436.SAMN05444365_11079"/>
<evidence type="ECO:0000256" key="6">
    <source>
        <dbReference type="ARBA" id="ARBA00022741"/>
    </source>
</evidence>
<evidence type="ECO:0000256" key="9">
    <source>
        <dbReference type="ARBA" id="ARBA00023146"/>
    </source>
</evidence>
<evidence type="ECO:0000256" key="10">
    <source>
        <dbReference type="ARBA" id="ARBA00047639"/>
    </source>
</evidence>
<keyword evidence="8" id="KW-0648">Protein biosynthesis</keyword>
<reference evidence="15" key="1">
    <citation type="submission" date="2016-10" db="EMBL/GenBank/DDBJ databases">
        <authorList>
            <person name="Varghese N."/>
            <person name="Submissions S."/>
        </authorList>
    </citation>
    <scope>NUCLEOTIDE SEQUENCE [LARGE SCALE GENOMIC DNA]</scope>
    <source>
        <strain evidence="15">DSM 45245</strain>
    </source>
</reference>
<feature type="binding site" evidence="12">
    <location>
        <begin position="83"/>
        <end position="85"/>
    </location>
    <ligand>
        <name>L-histidine</name>
        <dbReference type="ChEBI" id="CHEBI:57595"/>
    </ligand>
</feature>
<organism evidence="14 15">
    <name type="scientific">Micromonospora pattaloongensis</name>
    <dbReference type="NCBI Taxonomy" id="405436"/>
    <lineage>
        <taxon>Bacteria</taxon>
        <taxon>Bacillati</taxon>
        <taxon>Actinomycetota</taxon>
        <taxon>Actinomycetes</taxon>
        <taxon>Micromonosporales</taxon>
        <taxon>Micromonosporaceae</taxon>
        <taxon>Micromonospora</taxon>
    </lineage>
</organism>
<dbReference type="InterPro" id="IPR036621">
    <property type="entry name" value="Anticodon-bd_dom_sf"/>
</dbReference>
<evidence type="ECO:0000256" key="12">
    <source>
        <dbReference type="PIRSR" id="PIRSR001549-1"/>
    </source>
</evidence>
<dbReference type="GO" id="GO:0004821">
    <property type="term" value="F:histidine-tRNA ligase activity"/>
    <property type="evidence" value="ECO:0007669"/>
    <property type="project" value="UniProtKB-UniRule"/>
</dbReference>
<feature type="binding site" evidence="12">
    <location>
        <position position="131"/>
    </location>
    <ligand>
        <name>L-histidine</name>
        <dbReference type="ChEBI" id="CHEBI:57595"/>
    </ligand>
</feature>
<dbReference type="GO" id="GO:0006427">
    <property type="term" value="P:histidyl-tRNA aminoacylation"/>
    <property type="evidence" value="ECO:0007669"/>
    <property type="project" value="UniProtKB-UniRule"/>
</dbReference>
<dbReference type="SUPFAM" id="SSF52954">
    <property type="entry name" value="Class II aaRS ABD-related"/>
    <property type="match status" value="1"/>
</dbReference>
<dbReference type="PANTHER" id="PTHR11476:SF7">
    <property type="entry name" value="HISTIDINE--TRNA LIGASE"/>
    <property type="match status" value="1"/>
</dbReference>
<dbReference type="NCBIfam" id="TIGR00442">
    <property type="entry name" value="hisS"/>
    <property type="match status" value="1"/>
</dbReference>
<keyword evidence="15" id="KW-1185">Reference proteome</keyword>
<comment type="similarity">
    <text evidence="1">Belongs to the class-II aminoacyl-tRNA synthetase family.</text>
</comment>
<dbReference type="Gene3D" id="3.40.50.800">
    <property type="entry name" value="Anticodon-binding domain"/>
    <property type="match status" value="1"/>
</dbReference>
<name>A0A1H3S5S1_9ACTN</name>
<evidence type="ECO:0000256" key="4">
    <source>
        <dbReference type="ARBA" id="ARBA00017399"/>
    </source>
</evidence>
<gene>
    <name evidence="14" type="ORF">SAMN05444365_11079</name>
</gene>
<evidence type="ECO:0000313" key="14">
    <source>
        <dbReference type="EMBL" id="SDZ32938.1"/>
    </source>
</evidence>
<dbReference type="Gene3D" id="3.30.930.10">
    <property type="entry name" value="Bira Bifunctional Protein, Domain 2"/>
    <property type="match status" value="1"/>
</dbReference>
<dbReference type="PROSITE" id="PS50862">
    <property type="entry name" value="AA_TRNA_LIGASE_II"/>
    <property type="match status" value="1"/>
</dbReference>
<dbReference type="InterPro" id="IPR006195">
    <property type="entry name" value="aa-tRNA-synth_II"/>
</dbReference>
<dbReference type="PIRSF" id="PIRSF001549">
    <property type="entry name" value="His-tRNA_synth"/>
    <property type="match status" value="1"/>
</dbReference>
<feature type="binding site" evidence="12">
    <location>
        <position position="113"/>
    </location>
    <ligand>
        <name>L-histidine</name>
        <dbReference type="ChEBI" id="CHEBI:57595"/>
    </ligand>
</feature>
<evidence type="ECO:0000256" key="2">
    <source>
        <dbReference type="ARBA" id="ARBA00011738"/>
    </source>
</evidence>
<dbReference type="OrthoDB" id="9800814at2"/>
<keyword evidence="9 14" id="KW-0030">Aminoacyl-tRNA synthetase</keyword>
<dbReference type="Pfam" id="PF13393">
    <property type="entry name" value="tRNA-synt_His"/>
    <property type="match status" value="1"/>
</dbReference>
<dbReference type="GO" id="GO:0005524">
    <property type="term" value="F:ATP binding"/>
    <property type="evidence" value="ECO:0007669"/>
    <property type="project" value="UniProtKB-KW"/>
</dbReference>
<evidence type="ECO:0000313" key="15">
    <source>
        <dbReference type="Proteomes" id="UP000242415"/>
    </source>
</evidence>
<dbReference type="RefSeq" id="WP_091560701.1">
    <property type="nucleotide sequence ID" value="NZ_FNPH01000010.1"/>
</dbReference>
<accession>A0A1H3S5S1</accession>
<evidence type="ECO:0000256" key="1">
    <source>
        <dbReference type="ARBA" id="ARBA00008226"/>
    </source>
</evidence>
<protein>
    <recommendedName>
        <fullName evidence="4 11">Histidine--tRNA ligase</fullName>
        <ecNumber evidence="3 11">6.1.1.21</ecNumber>
    </recommendedName>
</protein>
<keyword evidence="5" id="KW-0963">Cytoplasm</keyword>
<evidence type="ECO:0000256" key="11">
    <source>
        <dbReference type="NCBIfam" id="TIGR00442"/>
    </source>
</evidence>
<keyword evidence="7" id="KW-0067">ATP-binding</keyword>
<evidence type="ECO:0000256" key="8">
    <source>
        <dbReference type="ARBA" id="ARBA00022917"/>
    </source>
</evidence>